<dbReference type="EMBL" id="MU002193">
    <property type="protein sequence ID" value="KAF2788714.1"/>
    <property type="molecule type" value="Genomic_DNA"/>
</dbReference>
<dbReference type="PANTHER" id="PTHR14187:SF81">
    <property type="entry name" value="HSP70 FAMILY PROTEIN (AFU_ORTHOLOGUE AFUA_4G14040)"/>
    <property type="match status" value="1"/>
</dbReference>
<dbReference type="PRINTS" id="PR00301">
    <property type="entry name" value="HEATSHOCK70"/>
</dbReference>
<dbReference type="Pfam" id="PF00012">
    <property type="entry name" value="HSP70"/>
    <property type="match status" value="1"/>
</dbReference>
<keyword evidence="4" id="KW-1185">Reference proteome</keyword>
<keyword evidence="2" id="KW-0067">ATP-binding</keyword>
<dbReference type="PANTHER" id="PTHR14187">
    <property type="entry name" value="ALPHA KINASE/ELONGATION FACTOR 2 KINASE"/>
    <property type="match status" value="1"/>
</dbReference>
<evidence type="ECO:0000256" key="2">
    <source>
        <dbReference type="ARBA" id="ARBA00022840"/>
    </source>
</evidence>
<keyword evidence="1" id="KW-0547">Nucleotide-binding</keyword>
<dbReference type="Proteomes" id="UP000799757">
    <property type="component" value="Unassembled WGS sequence"/>
</dbReference>
<evidence type="ECO:0000313" key="3">
    <source>
        <dbReference type="EMBL" id="KAF2788714.1"/>
    </source>
</evidence>
<gene>
    <name evidence="3" type="ORF">K505DRAFT_410731</name>
</gene>
<dbReference type="AlphaFoldDB" id="A0A6A6WXT3"/>
<evidence type="ECO:0000256" key="1">
    <source>
        <dbReference type="ARBA" id="ARBA00022741"/>
    </source>
</evidence>
<dbReference type="CDD" id="cd10170">
    <property type="entry name" value="ASKHA_NBD_HSP70"/>
    <property type="match status" value="1"/>
</dbReference>
<dbReference type="Gene3D" id="3.90.640.10">
    <property type="entry name" value="Actin, Chain A, domain 4"/>
    <property type="match status" value="1"/>
</dbReference>
<dbReference type="Gene3D" id="3.30.420.40">
    <property type="match status" value="2"/>
</dbReference>
<dbReference type="GO" id="GO:0005524">
    <property type="term" value="F:ATP binding"/>
    <property type="evidence" value="ECO:0007669"/>
    <property type="project" value="UniProtKB-KW"/>
</dbReference>
<dbReference type="InterPro" id="IPR013126">
    <property type="entry name" value="Hsp_70_fam"/>
</dbReference>
<name>A0A6A6WXT3_9PLEO</name>
<organism evidence="3 4">
    <name type="scientific">Melanomma pulvis-pyrius CBS 109.77</name>
    <dbReference type="NCBI Taxonomy" id="1314802"/>
    <lineage>
        <taxon>Eukaryota</taxon>
        <taxon>Fungi</taxon>
        <taxon>Dikarya</taxon>
        <taxon>Ascomycota</taxon>
        <taxon>Pezizomycotina</taxon>
        <taxon>Dothideomycetes</taxon>
        <taxon>Pleosporomycetidae</taxon>
        <taxon>Pleosporales</taxon>
        <taxon>Melanommataceae</taxon>
        <taxon>Melanomma</taxon>
    </lineage>
</organism>
<accession>A0A6A6WXT3</accession>
<dbReference type="InterPro" id="IPR043129">
    <property type="entry name" value="ATPase_NBD"/>
</dbReference>
<protein>
    <submittedName>
        <fullName evidence="3">Actin-like ATPase domain-containing protein</fullName>
    </submittedName>
</protein>
<evidence type="ECO:0000313" key="4">
    <source>
        <dbReference type="Proteomes" id="UP000799757"/>
    </source>
</evidence>
<proteinExistence type="predicted"/>
<sequence length="583" mass="66092">MGGKLRCLSHRLIVGVDFGTTYSGVSYVPTNMTARDVIVIKNWPGPGRFTDVNNKTPSRIAYPEENSGLTSPSFGFNVTAKMKSYTWFKLRLDRSATTMYDDPDLRQSEGDGVLKLPRFKTATQVCGDYMKEIYQFTMRILDARFSADVLRITPIEFWFTVPAIWSDSAKSNTQQAARLAGFGTRHGDHVNLISEPEAAAITALSRVTTGGSEVQVAPGDRVLICDCGGGTVDITTYLIKAVQPELDFEELLVGEGGKCGSTYIDRLFIQWMTATFGEAFTSIPFERRGPGSKFMQEFEFCKRDFGLVQDPLAEHQITLAMEGADESQNYDADEGKVTFSSEDLESWFRPVVEKILAMLGEQMRQSQLHSGQPINKILLVGGFGDSQYLLQSLRQQIAVVRGAAIRGLGGIMVKSRRCRRHYGFQLDLPYDPSVDDARHKYVSQFNGRTYSRGTMVWKVKRGEKIDENTFICQTVSKPWYKHETLVFKLPFYSCSADIPPRREDHPRVHKIGEVVVDLRNANLNRFKKRWKFRQDSYIYNLQYELQIMFAQREGVLLREGVLFVRAKNGNDIFGKAYIEYDTE</sequence>
<dbReference type="OrthoDB" id="2963168at2759"/>
<dbReference type="SUPFAM" id="SSF53067">
    <property type="entry name" value="Actin-like ATPase domain"/>
    <property type="match status" value="2"/>
</dbReference>
<dbReference type="GO" id="GO:0140662">
    <property type="term" value="F:ATP-dependent protein folding chaperone"/>
    <property type="evidence" value="ECO:0007669"/>
    <property type="project" value="InterPro"/>
</dbReference>
<reference evidence="3" key="1">
    <citation type="journal article" date="2020" name="Stud. Mycol.">
        <title>101 Dothideomycetes genomes: a test case for predicting lifestyles and emergence of pathogens.</title>
        <authorList>
            <person name="Haridas S."/>
            <person name="Albert R."/>
            <person name="Binder M."/>
            <person name="Bloem J."/>
            <person name="Labutti K."/>
            <person name="Salamov A."/>
            <person name="Andreopoulos B."/>
            <person name="Baker S."/>
            <person name="Barry K."/>
            <person name="Bills G."/>
            <person name="Bluhm B."/>
            <person name="Cannon C."/>
            <person name="Castanera R."/>
            <person name="Culley D."/>
            <person name="Daum C."/>
            <person name="Ezra D."/>
            <person name="Gonzalez J."/>
            <person name="Henrissat B."/>
            <person name="Kuo A."/>
            <person name="Liang C."/>
            <person name="Lipzen A."/>
            <person name="Lutzoni F."/>
            <person name="Magnuson J."/>
            <person name="Mondo S."/>
            <person name="Nolan M."/>
            <person name="Ohm R."/>
            <person name="Pangilinan J."/>
            <person name="Park H.-J."/>
            <person name="Ramirez L."/>
            <person name="Alfaro M."/>
            <person name="Sun H."/>
            <person name="Tritt A."/>
            <person name="Yoshinaga Y."/>
            <person name="Zwiers L.-H."/>
            <person name="Turgeon B."/>
            <person name="Goodwin S."/>
            <person name="Spatafora J."/>
            <person name="Crous P."/>
            <person name="Grigoriev I."/>
        </authorList>
    </citation>
    <scope>NUCLEOTIDE SEQUENCE</scope>
    <source>
        <strain evidence="3">CBS 109.77</strain>
    </source>
</reference>